<sequence>MKRLLFLLGMCLTLSASLMAQKTEDGHQKWYENIHIGGYLQVRYNKLYESNSDLNCEQCDENWGAEGGGLSIRRMRFKIYGQISPRVFLYFQPDFSKSVGDNIHVARIKDAYMDIGLDPENEYRLRIGQSKVPFGYENMQSSSDRLPLDRNDALNSGVKDERDLGIYFYWAPKEIRQLMKALKPYKHSGDFGVLAFGIYNGQTANYPDENNSFHVVSRFSYPIQLGSGQIIEPGIQAYSGKYVIPEVSDGVITKTNHEYIDQRIGASFVLYPRPFGIQAEYNLGRGPEYDRSSQTIKVKKLHGGYITASYFMAVGRQQLIPFVRFQHYDGGKKHELDARSYVVNETEMGIEYHPFEHFELVTVYTMADRQYEDHELSHNHQTGNLIRIQAQVKF</sequence>
<evidence type="ECO:0000313" key="2">
    <source>
        <dbReference type="EMBL" id="AGA79772.1"/>
    </source>
</evidence>
<dbReference type="Pfam" id="PF07396">
    <property type="entry name" value="Porin_O_P"/>
    <property type="match status" value="1"/>
</dbReference>
<dbReference type="Proteomes" id="UP000010796">
    <property type="component" value="Chromosome"/>
</dbReference>
<feature type="chain" id="PRO_5003942260" evidence="1">
    <location>
        <begin position="21"/>
        <end position="394"/>
    </location>
</feature>
<dbReference type="InterPro" id="IPR023614">
    <property type="entry name" value="Porin_dom_sf"/>
</dbReference>
<feature type="signal peptide" evidence="1">
    <location>
        <begin position="1"/>
        <end position="20"/>
    </location>
</feature>
<dbReference type="eggNOG" id="COG3746">
    <property type="taxonomic scope" value="Bacteria"/>
</dbReference>
<dbReference type="STRING" id="926556.Echvi_3556"/>
<dbReference type="EMBL" id="CP003346">
    <property type="protein sequence ID" value="AGA79772.1"/>
    <property type="molecule type" value="Genomic_DNA"/>
</dbReference>
<evidence type="ECO:0000313" key="3">
    <source>
        <dbReference type="Proteomes" id="UP000010796"/>
    </source>
</evidence>
<dbReference type="OrthoDB" id="9807854at2"/>
<dbReference type="PATRIC" id="fig|926556.3.peg.3742"/>
<dbReference type="HOGENOM" id="CLU_040285_0_0_10"/>
<keyword evidence="1" id="KW-0732">Signal</keyword>
<proteinExistence type="predicted"/>
<organism evidence="2 3">
    <name type="scientific">Echinicola vietnamensis (strain DSM 17526 / LMG 23754 / KMM 6221)</name>
    <dbReference type="NCBI Taxonomy" id="926556"/>
    <lineage>
        <taxon>Bacteria</taxon>
        <taxon>Pseudomonadati</taxon>
        <taxon>Bacteroidota</taxon>
        <taxon>Cytophagia</taxon>
        <taxon>Cytophagales</taxon>
        <taxon>Cyclobacteriaceae</taxon>
        <taxon>Echinicola</taxon>
    </lineage>
</organism>
<keyword evidence="3" id="KW-1185">Reference proteome</keyword>
<reference evidence="3" key="1">
    <citation type="submission" date="2012-02" db="EMBL/GenBank/DDBJ databases">
        <title>The complete genome of Echinicola vietnamensis DSM 17526.</title>
        <authorList>
            <person name="Lucas S."/>
            <person name="Copeland A."/>
            <person name="Lapidus A."/>
            <person name="Glavina del Rio T."/>
            <person name="Dalin E."/>
            <person name="Tice H."/>
            <person name="Bruce D."/>
            <person name="Goodwin L."/>
            <person name="Pitluck S."/>
            <person name="Peters L."/>
            <person name="Ovchinnikova G."/>
            <person name="Teshima H."/>
            <person name="Kyrpides N."/>
            <person name="Mavromatis K."/>
            <person name="Ivanova N."/>
            <person name="Brettin T."/>
            <person name="Detter J.C."/>
            <person name="Han C."/>
            <person name="Larimer F."/>
            <person name="Land M."/>
            <person name="Hauser L."/>
            <person name="Markowitz V."/>
            <person name="Cheng J.-F."/>
            <person name="Hugenholtz P."/>
            <person name="Woyke T."/>
            <person name="Wu D."/>
            <person name="Brambilla E."/>
            <person name="Klenk H.-P."/>
            <person name="Eisen J.A."/>
        </authorList>
    </citation>
    <scope>NUCLEOTIDE SEQUENCE [LARGE SCALE GENOMIC DNA]</scope>
    <source>
        <strain evidence="3">DSM 17526 / LMG 23754 / KMM 6221</strain>
    </source>
</reference>
<gene>
    <name evidence="2" type="ordered locus">Echvi_3556</name>
</gene>
<dbReference type="RefSeq" id="WP_015267317.1">
    <property type="nucleotide sequence ID" value="NC_019904.1"/>
</dbReference>
<dbReference type="Gene3D" id="2.40.160.10">
    <property type="entry name" value="Porin"/>
    <property type="match status" value="1"/>
</dbReference>
<protein>
    <submittedName>
        <fullName evidence="2">Phosphate-selective porin O and P</fullName>
    </submittedName>
</protein>
<accession>L0G2K3</accession>
<evidence type="ECO:0000256" key="1">
    <source>
        <dbReference type="SAM" id="SignalP"/>
    </source>
</evidence>
<dbReference type="SUPFAM" id="SSF56935">
    <property type="entry name" value="Porins"/>
    <property type="match status" value="1"/>
</dbReference>
<dbReference type="AlphaFoldDB" id="L0G2K3"/>
<name>L0G2K3_ECHVK</name>
<dbReference type="InterPro" id="IPR010870">
    <property type="entry name" value="Porin_O/P"/>
</dbReference>
<dbReference type="KEGG" id="evi:Echvi_3556"/>